<keyword evidence="3" id="KW-1185">Reference proteome</keyword>
<accession>A0A147KBG5</accession>
<organism evidence="2 3">
    <name type="scientific">Bacillus coahuilensis p1.1.43</name>
    <dbReference type="NCBI Taxonomy" id="1150625"/>
    <lineage>
        <taxon>Bacteria</taxon>
        <taxon>Bacillati</taxon>
        <taxon>Bacillota</taxon>
        <taxon>Bacilli</taxon>
        <taxon>Bacillales</taxon>
        <taxon>Bacillaceae</taxon>
        <taxon>Bacillus</taxon>
    </lineage>
</organism>
<dbReference type="PATRIC" id="fig|1150625.3.peg.517"/>
<reference evidence="2 3" key="1">
    <citation type="journal article" date="2016" name="Front. Microbiol.">
        <title>Microevolution Analysis of Bacillus coahuilensis Unveils Differences in Phosphorus Acquisition Strategies and Their Regulation.</title>
        <authorList>
            <person name="Gomez-Lunar Z."/>
            <person name="Hernandez-Gonzalez I."/>
            <person name="Rodriguez-Torres M.D."/>
            <person name="Souza V."/>
            <person name="Olmedo-Alvarez G."/>
        </authorList>
    </citation>
    <scope>NUCLEOTIDE SEQUENCE [LARGE SCALE GENOMIC DNA]</scope>
    <source>
        <strain evidence="3">p1.1.43</strain>
    </source>
</reference>
<gene>
    <name evidence="2" type="ORF">Q75_02425</name>
</gene>
<dbReference type="InterPro" id="IPR000700">
    <property type="entry name" value="PAS-assoc_C"/>
</dbReference>
<evidence type="ECO:0000313" key="2">
    <source>
        <dbReference type="EMBL" id="KUP08497.1"/>
    </source>
</evidence>
<dbReference type="EMBL" id="LDYG01000010">
    <property type="protein sequence ID" value="KUP08497.1"/>
    <property type="molecule type" value="Genomic_DNA"/>
</dbReference>
<dbReference type="Proteomes" id="UP000074108">
    <property type="component" value="Unassembled WGS sequence"/>
</dbReference>
<sequence>MWIESHLFSVLHEDGTLKEIIASSRDISSLIQSNRRYKTLLENSIDTIGLVMDDCLVYINDAGRHLFEVDDVNTLIGKHMFDRFNLEQYTTTSP</sequence>
<comment type="caution">
    <text evidence="2">The sequence shown here is derived from an EMBL/GenBank/DDBJ whole genome shotgun (WGS) entry which is preliminary data.</text>
</comment>
<dbReference type="AlphaFoldDB" id="A0A147KBG5"/>
<protein>
    <recommendedName>
        <fullName evidence="1">PAC domain-containing protein</fullName>
    </recommendedName>
</protein>
<feature type="domain" description="PAC" evidence="1">
    <location>
        <begin position="1"/>
        <end position="39"/>
    </location>
</feature>
<proteinExistence type="predicted"/>
<evidence type="ECO:0000313" key="3">
    <source>
        <dbReference type="Proteomes" id="UP000074108"/>
    </source>
</evidence>
<dbReference type="RefSeq" id="WP_059350242.1">
    <property type="nucleotide sequence ID" value="NZ_LDYG01000010.1"/>
</dbReference>
<dbReference type="STRING" id="1150625.Q75_02425"/>
<name>A0A147KBG5_9BACI</name>
<dbReference type="PROSITE" id="PS50113">
    <property type="entry name" value="PAC"/>
    <property type="match status" value="1"/>
</dbReference>
<evidence type="ECO:0000259" key="1">
    <source>
        <dbReference type="PROSITE" id="PS50113"/>
    </source>
</evidence>